<evidence type="ECO:0000313" key="2">
    <source>
        <dbReference type="EMBL" id="MFD0750614.1"/>
    </source>
</evidence>
<gene>
    <name evidence="2" type="ORF">ACFQZS_10700</name>
</gene>
<evidence type="ECO:0000313" key="3">
    <source>
        <dbReference type="Proteomes" id="UP001596958"/>
    </source>
</evidence>
<keyword evidence="3" id="KW-1185">Reference proteome</keyword>
<name>A0ABW2YVX4_9SPHI</name>
<evidence type="ECO:0000256" key="1">
    <source>
        <dbReference type="SAM" id="Coils"/>
    </source>
</evidence>
<accession>A0ABW2YVX4</accession>
<comment type="caution">
    <text evidence="2">The sequence shown here is derived from an EMBL/GenBank/DDBJ whole genome shotgun (WGS) entry which is preliminary data.</text>
</comment>
<organism evidence="2 3">
    <name type="scientific">Mucilaginibacter calamicampi</name>
    <dbReference type="NCBI Taxonomy" id="1302352"/>
    <lineage>
        <taxon>Bacteria</taxon>
        <taxon>Pseudomonadati</taxon>
        <taxon>Bacteroidota</taxon>
        <taxon>Sphingobacteriia</taxon>
        <taxon>Sphingobacteriales</taxon>
        <taxon>Sphingobacteriaceae</taxon>
        <taxon>Mucilaginibacter</taxon>
    </lineage>
</organism>
<protein>
    <submittedName>
        <fullName evidence="2">Uncharacterized protein</fullName>
    </submittedName>
</protein>
<dbReference type="EMBL" id="JBHTHU010000006">
    <property type="protein sequence ID" value="MFD0750614.1"/>
    <property type="molecule type" value="Genomic_DNA"/>
</dbReference>
<keyword evidence="1" id="KW-0175">Coiled coil</keyword>
<reference evidence="3" key="1">
    <citation type="journal article" date="2019" name="Int. J. Syst. Evol. Microbiol.">
        <title>The Global Catalogue of Microorganisms (GCM) 10K type strain sequencing project: providing services to taxonomists for standard genome sequencing and annotation.</title>
        <authorList>
            <consortium name="The Broad Institute Genomics Platform"/>
            <consortium name="The Broad Institute Genome Sequencing Center for Infectious Disease"/>
            <person name="Wu L."/>
            <person name="Ma J."/>
        </authorList>
    </citation>
    <scope>NUCLEOTIDE SEQUENCE [LARGE SCALE GENOMIC DNA]</scope>
    <source>
        <strain evidence="3">CCUG 63418</strain>
    </source>
</reference>
<feature type="coiled-coil region" evidence="1">
    <location>
        <begin position="47"/>
        <end position="74"/>
    </location>
</feature>
<proteinExistence type="predicted"/>
<sequence length="75" mass="8904">MSEELDPSPEYIKAFNNGYLIQKHEPELMKKILSGNETNEKLKALKAGQQQYEREKLLKELEEARNKQKNNDRER</sequence>
<dbReference type="Proteomes" id="UP001596958">
    <property type="component" value="Unassembled WGS sequence"/>
</dbReference>
<dbReference type="RefSeq" id="WP_377100035.1">
    <property type="nucleotide sequence ID" value="NZ_JBHTHU010000006.1"/>
</dbReference>